<feature type="compositionally biased region" description="Polar residues" evidence="1">
    <location>
        <begin position="419"/>
        <end position="431"/>
    </location>
</feature>
<name>A0A7R8W8W6_9CRUS</name>
<feature type="compositionally biased region" description="Low complexity" evidence="1">
    <location>
        <begin position="174"/>
        <end position="190"/>
    </location>
</feature>
<organism evidence="2">
    <name type="scientific">Cyprideis torosa</name>
    <dbReference type="NCBI Taxonomy" id="163714"/>
    <lineage>
        <taxon>Eukaryota</taxon>
        <taxon>Metazoa</taxon>
        <taxon>Ecdysozoa</taxon>
        <taxon>Arthropoda</taxon>
        <taxon>Crustacea</taxon>
        <taxon>Oligostraca</taxon>
        <taxon>Ostracoda</taxon>
        <taxon>Podocopa</taxon>
        <taxon>Podocopida</taxon>
        <taxon>Cytherocopina</taxon>
        <taxon>Cytheroidea</taxon>
        <taxon>Cytherideidae</taxon>
        <taxon>Cyprideis</taxon>
    </lineage>
</organism>
<dbReference type="AlphaFoldDB" id="A0A7R8W8W6"/>
<evidence type="ECO:0000313" key="2">
    <source>
        <dbReference type="EMBL" id="CAD7224748.1"/>
    </source>
</evidence>
<accession>A0A7R8W8W6</accession>
<feature type="compositionally biased region" description="Polar residues" evidence="1">
    <location>
        <begin position="57"/>
        <end position="78"/>
    </location>
</feature>
<gene>
    <name evidence="2" type="ORF">CTOB1V02_LOCUS2701</name>
</gene>
<feature type="compositionally biased region" description="Low complexity" evidence="1">
    <location>
        <begin position="343"/>
        <end position="355"/>
    </location>
</feature>
<feature type="compositionally biased region" description="Low complexity" evidence="1">
    <location>
        <begin position="91"/>
        <end position="109"/>
    </location>
</feature>
<feature type="region of interest" description="Disordered" evidence="1">
    <location>
        <begin position="170"/>
        <end position="206"/>
    </location>
</feature>
<feature type="compositionally biased region" description="Basic and acidic residues" evidence="1">
    <location>
        <begin position="458"/>
        <end position="478"/>
    </location>
</feature>
<dbReference type="EMBL" id="OB660432">
    <property type="protein sequence ID" value="CAD7224748.1"/>
    <property type="molecule type" value="Genomic_DNA"/>
</dbReference>
<sequence>MRNPLLEGLYSWTQIPDKTHLRQPDSSALFALFRLQDFTYRRAGSWLGDSGVECLTESNGGSHQNSNRSLPSDVPSSKATEELFDSGTGTSCSSESARSEANNNNNNSSSHKKASKDKDNKMASGDQGGEGRQQENNNSASPLSIDKELYLLNQKIESIQLECDAMMRREEKTSTTGTPSKTTSPAPTKKTPVRPSHLRLSPLLGGSTKEFDEPLYALPIDTFGSSVPLERKSLSPPTPPRNYVQGRPPHFGGALGSKTRRNFSEPRLTDIAPTPSPLGPAPCFRLPWESQLINLQEKKSAASKLAEWTRKLREKTTGTKDQPSPLRRIASLGRRSSFRERSASASKANSVSVESDLGKQPPEVRNSLNGSLERKTHSIQHPLLRSSPPPSASHYPLARPPPPAYSSPRLTLKVDKQASSHLVLSEQNKQDPNPVLVALPPKCSSCGRGQPTRPPRSGKKDAGGSDEQSKASLHRDSSDIYASKINPTAPLAEAKGDFFLAVPPPPSSSAWSGRRRAELGDVGDGGLLLTMTRRRWSPDGWTD</sequence>
<feature type="region of interest" description="Disordered" evidence="1">
    <location>
        <begin position="312"/>
        <end position="484"/>
    </location>
</feature>
<feature type="region of interest" description="Disordered" evidence="1">
    <location>
        <begin position="231"/>
        <end position="260"/>
    </location>
</feature>
<evidence type="ECO:0000256" key="1">
    <source>
        <dbReference type="SAM" id="MobiDB-lite"/>
    </source>
</evidence>
<protein>
    <submittedName>
        <fullName evidence="2">Uncharacterized protein</fullName>
    </submittedName>
</protein>
<reference evidence="2" key="1">
    <citation type="submission" date="2020-11" db="EMBL/GenBank/DDBJ databases">
        <authorList>
            <person name="Tran Van P."/>
        </authorList>
    </citation>
    <scope>NUCLEOTIDE SEQUENCE</scope>
</reference>
<feature type="compositionally biased region" description="Low complexity" evidence="1">
    <location>
        <begin position="382"/>
        <end position="397"/>
    </location>
</feature>
<proteinExistence type="predicted"/>
<feature type="region of interest" description="Disordered" evidence="1">
    <location>
        <begin position="57"/>
        <end position="142"/>
    </location>
</feature>